<dbReference type="PROSITE" id="PS50048">
    <property type="entry name" value="ZN2_CY6_FUNGAL_2"/>
    <property type="match status" value="1"/>
</dbReference>
<dbReference type="SMART" id="SM00066">
    <property type="entry name" value="GAL4"/>
    <property type="match status" value="1"/>
</dbReference>
<dbReference type="Proteomes" id="UP001221757">
    <property type="component" value="Unassembled WGS sequence"/>
</dbReference>
<dbReference type="GO" id="GO:0008270">
    <property type="term" value="F:zinc ion binding"/>
    <property type="evidence" value="ECO:0007669"/>
    <property type="project" value="InterPro"/>
</dbReference>
<dbReference type="SUPFAM" id="SSF57701">
    <property type="entry name" value="Zn2/Cys6 DNA-binding domain"/>
    <property type="match status" value="1"/>
</dbReference>
<dbReference type="AlphaFoldDB" id="A0AAD7GYP6"/>
<reference evidence="2" key="1">
    <citation type="submission" date="2023-03" db="EMBL/GenBank/DDBJ databases">
        <title>Massive genome expansion in bonnet fungi (Mycena s.s.) driven by repeated elements and novel gene families across ecological guilds.</title>
        <authorList>
            <consortium name="Lawrence Berkeley National Laboratory"/>
            <person name="Harder C.B."/>
            <person name="Miyauchi S."/>
            <person name="Viragh M."/>
            <person name="Kuo A."/>
            <person name="Thoen E."/>
            <person name="Andreopoulos B."/>
            <person name="Lu D."/>
            <person name="Skrede I."/>
            <person name="Drula E."/>
            <person name="Henrissat B."/>
            <person name="Morin E."/>
            <person name="Kohler A."/>
            <person name="Barry K."/>
            <person name="LaButti K."/>
            <person name="Morin E."/>
            <person name="Salamov A."/>
            <person name="Lipzen A."/>
            <person name="Mereny Z."/>
            <person name="Hegedus B."/>
            <person name="Baldrian P."/>
            <person name="Stursova M."/>
            <person name="Weitz H."/>
            <person name="Taylor A."/>
            <person name="Grigoriev I.V."/>
            <person name="Nagy L.G."/>
            <person name="Martin F."/>
            <person name="Kauserud H."/>
        </authorList>
    </citation>
    <scope>NUCLEOTIDE SEQUENCE</scope>
    <source>
        <strain evidence="2">CBHHK067</strain>
    </source>
</reference>
<feature type="domain" description="Zn(2)-C6 fungal-type" evidence="1">
    <location>
        <begin position="12"/>
        <end position="45"/>
    </location>
</feature>
<proteinExistence type="predicted"/>
<dbReference type="InterPro" id="IPR001138">
    <property type="entry name" value="Zn2Cys6_DnaBD"/>
</dbReference>
<protein>
    <recommendedName>
        <fullName evidence="1">Zn(2)-C6 fungal-type domain-containing protein</fullName>
    </recommendedName>
</protein>
<accession>A0AAD7GYP6</accession>
<keyword evidence="3" id="KW-1185">Reference proteome</keyword>
<dbReference type="InterPro" id="IPR036864">
    <property type="entry name" value="Zn2-C6_fun-type_DNA-bd_sf"/>
</dbReference>
<sequence length="188" mass="20621">MHSPHKNKKPPACDACKARRVLCHPKPNFGLPCPRCAEKGILCRTTDIPRGRPRKIAQPSDPAFFNSFVVKAPDSQALTSMSGTMTPAYSFTSHAALRPARPLERSSEVVKPLYECFSTTPDHMCPLFRICGVRSALKSVGWQIDLLTPEMRVLVYCACALASSISFHTAIIGPGPLVRRSLSLLSRC</sequence>
<organism evidence="2 3">
    <name type="scientific">Mycena rosella</name>
    <name type="common">Pink bonnet</name>
    <name type="synonym">Agaricus rosellus</name>
    <dbReference type="NCBI Taxonomy" id="1033263"/>
    <lineage>
        <taxon>Eukaryota</taxon>
        <taxon>Fungi</taxon>
        <taxon>Dikarya</taxon>
        <taxon>Basidiomycota</taxon>
        <taxon>Agaricomycotina</taxon>
        <taxon>Agaricomycetes</taxon>
        <taxon>Agaricomycetidae</taxon>
        <taxon>Agaricales</taxon>
        <taxon>Marasmiineae</taxon>
        <taxon>Mycenaceae</taxon>
        <taxon>Mycena</taxon>
    </lineage>
</organism>
<dbReference type="Gene3D" id="4.10.240.10">
    <property type="entry name" value="Zn(2)-C6 fungal-type DNA-binding domain"/>
    <property type="match status" value="1"/>
</dbReference>
<dbReference type="GO" id="GO:0000981">
    <property type="term" value="F:DNA-binding transcription factor activity, RNA polymerase II-specific"/>
    <property type="evidence" value="ECO:0007669"/>
    <property type="project" value="InterPro"/>
</dbReference>
<evidence type="ECO:0000313" key="2">
    <source>
        <dbReference type="EMBL" id="KAJ7708050.1"/>
    </source>
</evidence>
<evidence type="ECO:0000259" key="1">
    <source>
        <dbReference type="PROSITE" id="PS50048"/>
    </source>
</evidence>
<evidence type="ECO:0000313" key="3">
    <source>
        <dbReference type="Proteomes" id="UP001221757"/>
    </source>
</evidence>
<comment type="caution">
    <text evidence="2">The sequence shown here is derived from an EMBL/GenBank/DDBJ whole genome shotgun (WGS) entry which is preliminary data.</text>
</comment>
<dbReference type="EMBL" id="JARKIE010000004">
    <property type="protein sequence ID" value="KAJ7708050.1"/>
    <property type="molecule type" value="Genomic_DNA"/>
</dbReference>
<name>A0AAD7GYP6_MYCRO</name>
<dbReference type="PROSITE" id="PS00463">
    <property type="entry name" value="ZN2_CY6_FUNGAL_1"/>
    <property type="match status" value="1"/>
</dbReference>
<gene>
    <name evidence="2" type="ORF">B0H17DRAFT_450501</name>
</gene>